<evidence type="ECO:0000259" key="11">
    <source>
        <dbReference type="PROSITE" id="PS50110"/>
    </source>
</evidence>
<dbReference type="Gene3D" id="3.30.565.10">
    <property type="entry name" value="Histidine kinase-like ATPase, C-terminal domain"/>
    <property type="match status" value="1"/>
</dbReference>
<dbReference type="Gene3D" id="3.40.50.2300">
    <property type="match status" value="1"/>
</dbReference>
<evidence type="ECO:0000256" key="7">
    <source>
        <dbReference type="PROSITE-ProRule" id="PRU00169"/>
    </source>
</evidence>
<keyword evidence="4" id="KW-0805">Transcription regulation</keyword>
<dbReference type="PRINTS" id="PR00344">
    <property type="entry name" value="BCTRLSENSOR"/>
</dbReference>
<dbReference type="SUPFAM" id="SSF47384">
    <property type="entry name" value="Homodimeric domain of signal transducing histidine kinase"/>
    <property type="match status" value="1"/>
</dbReference>
<proteinExistence type="predicted"/>
<dbReference type="InterPro" id="IPR005467">
    <property type="entry name" value="His_kinase_dom"/>
</dbReference>
<feature type="transmembrane region" description="Helical" evidence="8">
    <location>
        <begin position="818"/>
        <end position="842"/>
    </location>
</feature>
<dbReference type="PROSITE" id="PS00041">
    <property type="entry name" value="HTH_ARAC_FAMILY_1"/>
    <property type="match status" value="1"/>
</dbReference>
<evidence type="ECO:0000256" key="1">
    <source>
        <dbReference type="ARBA" id="ARBA00000085"/>
    </source>
</evidence>
<dbReference type="Gene3D" id="2.60.40.10">
    <property type="entry name" value="Immunoglobulins"/>
    <property type="match status" value="1"/>
</dbReference>
<organism evidence="12 13">
    <name type="scientific">Arsenicibacter rosenii</name>
    <dbReference type="NCBI Taxonomy" id="1750698"/>
    <lineage>
        <taxon>Bacteria</taxon>
        <taxon>Pseudomonadati</taxon>
        <taxon>Bacteroidota</taxon>
        <taxon>Cytophagia</taxon>
        <taxon>Cytophagales</taxon>
        <taxon>Spirosomataceae</taxon>
        <taxon>Arsenicibacter</taxon>
    </lineage>
</organism>
<dbReference type="PANTHER" id="PTHR43547:SF2">
    <property type="entry name" value="HYBRID SIGNAL TRANSDUCTION HISTIDINE KINASE C"/>
    <property type="match status" value="1"/>
</dbReference>
<feature type="domain" description="Response regulatory" evidence="11">
    <location>
        <begin position="1149"/>
        <end position="1268"/>
    </location>
</feature>
<evidence type="ECO:0000256" key="8">
    <source>
        <dbReference type="SAM" id="Phobius"/>
    </source>
</evidence>
<keyword evidence="5" id="KW-0238">DNA-binding</keyword>
<evidence type="ECO:0000256" key="3">
    <source>
        <dbReference type="ARBA" id="ARBA00022553"/>
    </source>
</evidence>
<dbReference type="InterPro" id="IPR018060">
    <property type="entry name" value="HTH_AraC"/>
</dbReference>
<dbReference type="GO" id="GO:0000155">
    <property type="term" value="F:phosphorelay sensor kinase activity"/>
    <property type="evidence" value="ECO:0007669"/>
    <property type="project" value="InterPro"/>
</dbReference>
<dbReference type="SUPFAM" id="SSF55874">
    <property type="entry name" value="ATPase domain of HSP90 chaperone/DNA topoisomerase II/histidine kinase"/>
    <property type="match status" value="1"/>
</dbReference>
<dbReference type="InterPro" id="IPR015943">
    <property type="entry name" value="WD40/YVTN_repeat-like_dom_sf"/>
</dbReference>
<dbReference type="Pfam" id="PF12833">
    <property type="entry name" value="HTH_18"/>
    <property type="match status" value="1"/>
</dbReference>
<reference evidence="12 13" key="1">
    <citation type="submission" date="2016-10" db="EMBL/GenBank/DDBJ databases">
        <title>Arsenicibacter rosenii gen. nov., sp. nov., an efficient arsenic-methylating bacterium isolated from an arsenic-contaminated paddy soil.</title>
        <authorList>
            <person name="Huang K."/>
        </authorList>
    </citation>
    <scope>NUCLEOTIDE SEQUENCE [LARGE SCALE GENOMIC DNA]</scope>
    <source>
        <strain evidence="12 13">SM-1</strain>
    </source>
</reference>
<dbReference type="InterPro" id="IPR013783">
    <property type="entry name" value="Ig-like_fold"/>
</dbReference>
<dbReference type="InterPro" id="IPR018062">
    <property type="entry name" value="HTH_AraC-typ_CS"/>
</dbReference>
<accession>A0A1S2VQR8</accession>
<keyword evidence="13" id="KW-1185">Reference proteome</keyword>
<dbReference type="SMART" id="SM00342">
    <property type="entry name" value="HTH_ARAC"/>
    <property type="match status" value="1"/>
</dbReference>
<dbReference type="Gene3D" id="1.10.287.130">
    <property type="match status" value="1"/>
</dbReference>
<gene>
    <name evidence="12" type="ORF">BLX24_01080</name>
</gene>
<dbReference type="CDD" id="cd00082">
    <property type="entry name" value="HisKA"/>
    <property type="match status" value="1"/>
</dbReference>
<dbReference type="SMART" id="SM00388">
    <property type="entry name" value="HisKA"/>
    <property type="match status" value="1"/>
</dbReference>
<dbReference type="EMBL" id="MORL01000001">
    <property type="protein sequence ID" value="OIN60730.1"/>
    <property type="molecule type" value="Genomic_DNA"/>
</dbReference>
<dbReference type="Pfam" id="PF00072">
    <property type="entry name" value="Response_reg"/>
    <property type="match status" value="1"/>
</dbReference>
<dbReference type="InterPro" id="IPR011006">
    <property type="entry name" value="CheY-like_superfamily"/>
</dbReference>
<keyword evidence="8" id="KW-0472">Membrane</keyword>
<feature type="domain" description="HTH araC/xylS-type" evidence="9">
    <location>
        <begin position="1294"/>
        <end position="1394"/>
    </location>
</feature>
<evidence type="ECO:0000256" key="5">
    <source>
        <dbReference type="ARBA" id="ARBA00023125"/>
    </source>
</evidence>
<evidence type="ECO:0000313" key="13">
    <source>
        <dbReference type="Proteomes" id="UP000181790"/>
    </source>
</evidence>
<dbReference type="InterPro" id="IPR036890">
    <property type="entry name" value="HATPase_C_sf"/>
</dbReference>
<protein>
    <recommendedName>
        <fullName evidence="2">histidine kinase</fullName>
        <ecNumber evidence="2">2.7.13.3</ecNumber>
    </recommendedName>
</protein>
<dbReference type="EC" id="2.7.13.3" evidence="2"/>
<evidence type="ECO:0000256" key="4">
    <source>
        <dbReference type="ARBA" id="ARBA00023015"/>
    </source>
</evidence>
<comment type="catalytic activity">
    <reaction evidence="1">
        <text>ATP + protein L-histidine = ADP + protein N-phospho-L-histidine.</text>
        <dbReference type="EC" id="2.7.13.3"/>
    </reaction>
</comment>
<keyword evidence="3 7" id="KW-0597">Phosphoprotein</keyword>
<dbReference type="SUPFAM" id="SSF52172">
    <property type="entry name" value="CheY-like"/>
    <property type="match status" value="1"/>
</dbReference>
<dbReference type="Proteomes" id="UP000181790">
    <property type="component" value="Unassembled WGS sequence"/>
</dbReference>
<evidence type="ECO:0000259" key="9">
    <source>
        <dbReference type="PROSITE" id="PS01124"/>
    </source>
</evidence>
<dbReference type="Pfam" id="PF00512">
    <property type="entry name" value="HisKA"/>
    <property type="match status" value="1"/>
</dbReference>
<sequence>MDRLPRYSPCLYLWVLLHLVLPPLRAQSPVSQPPYIVSARHLTFGQRVPSRIVTTFGQDAQGFIWIGTLQNAYRFDGQQFEPLMPATATANTAPANFGCYTIRTDQAGYLWLMGGVNRKLQTIQIVPPGKTKAVSFQEAFGHADPFRADPLLFFPPKDSQPFRYLITTSGRVVRHLGQGSFQTIRHLFLSDGFSDVLGTLETPQGSLLVTLKRGKTGAGSTLLEIDSLGRVLRRQDFPRLLVPIAHTASGVVYLQARAKVDPPKSLPRLTDHQLDDFLYELSPTNQLTPLSIHFGRNPIGDRSDDIFLAMTVRYDSLRNLFWIGSGQVCFAWHPTHGVVFDLMTTRLPTPGMQQFARSYVDRTGAVWLGTDDGVVLLTLEPNQFTRYLHQADQAPRAIRHSIRGMVQHGNRLWVNTNKSQWVDLQTGRSEPVFDPHDPKKSTLSYLCPVIKDKSGQLWTIQTGLVNINPQTGHRTTYPIPAKEPYDLGVSLWDDGRHHIWMSHRQGISIFDTRQAQCRSFTRYNRFPELAQSQVNGFFPDPKTREIWVAASSGLYVLDTLRGIVARYSTQNKALPFDHIAFVHPDPDSTSVYWLATLGGGLIRWNRQTGQYRQFTRKQGLADNTLYAIYEDRHHRLWLPGNYGLMAFDRQTHKIRIFHTEDGIADEEFNLIAHYRAPDGRLFLGGLNGITAFYPDQIQATKPGQSLLLVTQYHKLDPDTGKMVDYLPQFEQQKEVRLTAADRLVSLSFALPDYRYLGKTRLWFQIGGWQENWVVQNGSELRLNGLPAGEYSLKVRAQTDNGDWVSPILTIPIHIAKPFYWQAWFIGLVLAGLGSLIMIYIHWRNRQFVREKAHLEAEVARRTARIEQDKATIERDKVIIEQQAADLRESAAVKARFFANVTHEFRTPITLILGPLNLLAKRSNDFTTSQLIATMQRNAQHLQWIVNNLLDLSRLDAGQLELAPHPVDLADLTNRTVAAFATEARFTNIRLMTTGTAAPQWLLLDAPKVETVLRNLIANALKFTPPNGQITVQLQTQNDPVCLRVTDTGCGVHPDDLPYIFDRYYQSRRPDALLQGGTGIGLALCRDYCRLWQGELTVQSQWGKGSTFAVTYPRVWVDAVSKFRPDELARSTGLPSTSTTTTPRDSSRDLVLLVEDHVEMTAYLKTLLDPVYELHSCRNGRDAEVWLASQPADQLPQLIITDIMMPEMDGITFVGTIRQQARLRSIPILMLTARTDQAVRLQALRLGVADYLTKPFDEEELLTRLHNLLTRAQERNLWVQQTPPDESPVGEDWLENVEQFIQGKLADSSFQISALSYEFNMSQRRFYRAIKERTGLSPLQFVQEIRLQTAREWLESGQYETIKEVALSVGFQKPSYFARLFRQRFGINPASLRPGEGALL</sequence>
<dbReference type="SUPFAM" id="SSF46689">
    <property type="entry name" value="Homeodomain-like"/>
    <property type="match status" value="1"/>
</dbReference>
<keyword evidence="6" id="KW-0804">Transcription</keyword>
<name>A0A1S2VQR8_9BACT</name>
<dbReference type="Gene3D" id="1.10.10.60">
    <property type="entry name" value="Homeodomain-like"/>
    <property type="match status" value="1"/>
</dbReference>
<dbReference type="SMART" id="SM00448">
    <property type="entry name" value="REC"/>
    <property type="match status" value="1"/>
</dbReference>
<dbReference type="PROSITE" id="PS50110">
    <property type="entry name" value="RESPONSE_REGULATORY"/>
    <property type="match status" value="1"/>
</dbReference>
<dbReference type="InterPro" id="IPR036097">
    <property type="entry name" value="HisK_dim/P_sf"/>
</dbReference>
<dbReference type="InterPro" id="IPR003594">
    <property type="entry name" value="HATPase_dom"/>
</dbReference>
<evidence type="ECO:0000256" key="2">
    <source>
        <dbReference type="ARBA" id="ARBA00012438"/>
    </source>
</evidence>
<evidence type="ECO:0000313" key="12">
    <source>
        <dbReference type="EMBL" id="OIN60730.1"/>
    </source>
</evidence>
<dbReference type="PANTHER" id="PTHR43547">
    <property type="entry name" value="TWO-COMPONENT HISTIDINE KINASE"/>
    <property type="match status" value="1"/>
</dbReference>
<dbReference type="Gene3D" id="2.130.10.10">
    <property type="entry name" value="YVTN repeat-like/Quinoprotein amine dehydrogenase"/>
    <property type="match status" value="3"/>
</dbReference>
<dbReference type="GO" id="GO:0003700">
    <property type="term" value="F:DNA-binding transcription factor activity"/>
    <property type="evidence" value="ECO:0007669"/>
    <property type="project" value="InterPro"/>
</dbReference>
<dbReference type="InterPro" id="IPR003661">
    <property type="entry name" value="HisK_dim/P_dom"/>
</dbReference>
<dbReference type="CDD" id="cd00075">
    <property type="entry name" value="HATPase"/>
    <property type="match status" value="1"/>
</dbReference>
<dbReference type="SMART" id="SM00387">
    <property type="entry name" value="HATPase_c"/>
    <property type="match status" value="1"/>
</dbReference>
<dbReference type="InterPro" id="IPR004358">
    <property type="entry name" value="Sig_transdc_His_kin-like_C"/>
</dbReference>
<dbReference type="InterPro" id="IPR001789">
    <property type="entry name" value="Sig_transdc_resp-reg_receiver"/>
</dbReference>
<evidence type="ECO:0000256" key="6">
    <source>
        <dbReference type="ARBA" id="ARBA00023163"/>
    </source>
</evidence>
<dbReference type="RefSeq" id="WP_071501233.1">
    <property type="nucleotide sequence ID" value="NZ_MORL01000001.1"/>
</dbReference>
<dbReference type="SUPFAM" id="SSF63829">
    <property type="entry name" value="Calcium-dependent phosphotriesterase"/>
    <property type="match status" value="1"/>
</dbReference>
<dbReference type="OrthoDB" id="9797097at2"/>
<dbReference type="PROSITE" id="PS50109">
    <property type="entry name" value="HIS_KIN"/>
    <property type="match status" value="1"/>
</dbReference>
<dbReference type="InterPro" id="IPR009057">
    <property type="entry name" value="Homeodomain-like_sf"/>
</dbReference>
<keyword evidence="8" id="KW-1133">Transmembrane helix</keyword>
<keyword evidence="8" id="KW-0812">Transmembrane</keyword>
<comment type="caution">
    <text evidence="12">The sequence shown here is derived from an EMBL/GenBank/DDBJ whole genome shotgun (WGS) entry which is preliminary data.</text>
</comment>
<dbReference type="Pfam" id="PF02518">
    <property type="entry name" value="HATPase_c"/>
    <property type="match status" value="1"/>
</dbReference>
<feature type="modified residue" description="4-aspartylphosphate" evidence="7">
    <location>
        <position position="1201"/>
    </location>
</feature>
<evidence type="ECO:0000259" key="10">
    <source>
        <dbReference type="PROSITE" id="PS50109"/>
    </source>
</evidence>
<feature type="domain" description="Histidine kinase" evidence="10">
    <location>
        <begin position="899"/>
        <end position="1115"/>
    </location>
</feature>
<dbReference type="GO" id="GO:0043565">
    <property type="term" value="F:sequence-specific DNA binding"/>
    <property type="evidence" value="ECO:0007669"/>
    <property type="project" value="InterPro"/>
</dbReference>
<dbReference type="PROSITE" id="PS01124">
    <property type="entry name" value="HTH_ARAC_FAMILY_2"/>
    <property type="match status" value="1"/>
</dbReference>